<dbReference type="PANTHER" id="PTHR46111">
    <property type="entry name" value="RIBOSOMAL RNA SMALL SUBUNIT METHYLTRANSFERASE I"/>
    <property type="match status" value="1"/>
</dbReference>
<dbReference type="InterPro" id="IPR000878">
    <property type="entry name" value="4pyrrol_Mease"/>
</dbReference>
<dbReference type="AlphaFoldDB" id="A0A449B4P4"/>
<dbReference type="EC" id="2.1.1.198" evidence="6"/>
<keyword evidence="9" id="KW-1185">Reference proteome</keyword>
<dbReference type="HAMAP" id="MF_01877">
    <property type="entry name" value="16SrRNA_methyltr_I"/>
    <property type="match status" value="1"/>
</dbReference>
<evidence type="ECO:0000313" key="8">
    <source>
        <dbReference type="EMBL" id="VEU75577.1"/>
    </source>
</evidence>
<evidence type="ECO:0000313" key="9">
    <source>
        <dbReference type="Proteomes" id="UP000290243"/>
    </source>
</evidence>
<dbReference type="PANTHER" id="PTHR46111:SF1">
    <property type="entry name" value="RIBOSOMAL RNA SMALL SUBUNIT METHYLTRANSFERASE I"/>
    <property type="match status" value="1"/>
</dbReference>
<gene>
    <name evidence="6 8" type="primary">rsmI</name>
    <name evidence="8" type="ORF">NCTC10168_00503</name>
</gene>
<dbReference type="PROSITE" id="PS01296">
    <property type="entry name" value="RSMI"/>
    <property type="match status" value="1"/>
</dbReference>
<organism evidence="8 9">
    <name type="scientific">Mycoplasmopsis maculosa</name>
    <dbReference type="NCBI Taxonomy" id="114885"/>
    <lineage>
        <taxon>Bacteria</taxon>
        <taxon>Bacillati</taxon>
        <taxon>Mycoplasmatota</taxon>
        <taxon>Mycoplasmoidales</taxon>
        <taxon>Metamycoplasmataceae</taxon>
        <taxon>Mycoplasmopsis</taxon>
    </lineage>
</organism>
<evidence type="ECO:0000256" key="1">
    <source>
        <dbReference type="ARBA" id="ARBA00022490"/>
    </source>
</evidence>
<dbReference type="KEGG" id="mmau:NCTC10168_00503"/>
<keyword evidence="4 6" id="KW-0808">Transferase</keyword>
<dbReference type="NCBIfam" id="TIGR00096">
    <property type="entry name" value="16S rRNA (cytidine(1402)-2'-O)-methyltransferase"/>
    <property type="match status" value="1"/>
</dbReference>
<keyword evidence="3 6" id="KW-0489">Methyltransferase</keyword>
<protein>
    <recommendedName>
        <fullName evidence="6">Ribosomal RNA small subunit methyltransferase I</fullName>
        <ecNumber evidence="6">2.1.1.198</ecNumber>
    </recommendedName>
    <alternativeName>
        <fullName evidence="6">16S rRNA 2'-O-ribose C1402 methyltransferase</fullName>
    </alternativeName>
    <alternativeName>
        <fullName evidence="6">rRNA (cytidine-2'-O-)-methyltransferase RsmI</fullName>
    </alternativeName>
</protein>
<dbReference type="FunFam" id="3.40.1010.10:FF:000007">
    <property type="entry name" value="Ribosomal RNA small subunit methyltransferase I"/>
    <property type="match status" value="1"/>
</dbReference>
<dbReference type="SUPFAM" id="SSF53790">
    <property type="entry name" value="Tetrapyrrole methylase"/>
    <property type="match status" value="1"/>
</dbReference>
<dbReference type="PIRSF" id="PIRSF005917">
    <property type="entry name" value="MTase_YraL"/>
    <property type="match status" value="1"/>
</dbReference>
<keyword evidence="1 6" id="KW-0963">Cytoplasm</keyword>
<dbReference type="Gene3D" id="3.40.1010.10">
    <property type="entry name" value="Cobalt-precorrin-4 Transmethylase, Domain 1"/>
    <property type="match status" value="1"/>
</dbReference>
<dbReference type="InterPro" id="IPR014776">
    <property type="entry name" value="4pyrrole_Mease_sub2"/>
</dbReference>
<dbReference type="EMBL" id="LR215037">
    <property type="protein sequence ID" value="VEU75577.1"/>
    <property type="molecule type" value="Genomic_DNA"/>
</dbReference>
<dbReference type="Proteomes" id="UP000290243">
    <property type="component" value="Chromosome"/>
</dbReference>
<dbReference type="GO" id="GO:0005737">
    <property type="term" value="C:cytoplasm"/>
    <property type="evidence" value="ECO:0007669"/>
    <property type="project" value="UniProtKB-SubCell"/>
</dbReference>
<dbReference type="InterPro" id="IPR008189">
    <property type="entry name" value="rRNA_ssu_MeTfrase_I"/>
</dbReference>
<comment type="similarity">
    <text evidence="6">Belongs to the methyltransferase superfamily. RsmI family.</text>
</comment>
<dbReference type="RefSeq" id="WP_129646798.1">
    <property type="nucleotide sequence ID" value="NZ_LR215037.1"/>
</dbReference>
<dbReference type="InterPro" id="IPR014777">
    <property type="entry name" value="4pyrrole_Mease_sub1"/>
</dbReference>
<feature type="domain" description="Tetrapyrrole methylase" evidence="7">
    <location>
        <begin position="3"/>
        <end position="202"/>
    </location>
</feature>
<sequence length="234" mass="26656">MAKIFLVGTPIGNLKDITFRAIETLKNVDLIACEDTRVTSKLLDYYNIKKRLITYNKINEKASAEGILELIVKDNLNIALVSDAGMPLVSDPGFELIKKARENNIEVELIPGVSASISAFALSGFSNTFIFHGFPEEKSGRRKKQIENLDKNYAHIFYVSPHKFDLFINDIKEVWFDKANLFLARELTKMHESTYFGTPEEIIKSLDNTSRKGEYTIVVKIAQEKNVKINKYKK</sequence>
<evidence type="ECO:0000256" key="3">
    <source>
        <dbReference type="ARBA" id="ARBA00022603"/>
    </source>
</evidence>
<evidence type="ECO:0000256" key="4">
    <source>
        <dbReference type="ARBA" id="ARBA00022679"/>
    </source>
</evidence>
<evidence type="ECO:0000256" key="6">
    <source>
        <dbReference type="HAMAP-Rule" id="MF_01877"/>
    </source>
</evidence>
<reference evidence="8 9" key="1">
    <citation type="submission" date="2019-01" db="EMBL/GenBank/DDBJ databases">
        <authorList>
            <consortium name="Pathogen Informatics"/>
        </authorList>
    </citation>
    <scope>NUCLEOTIDE SEQUENCE [LARGE SCALE GENOMIC DNA]</scope>
    <source>
        <strain evidence="8 9">NCTC10168</strain>
    </source>
</reference>
<comment type="subcellular location">
    <subcellularLocation>
        <location evidence="6">Cytoplasm</location>
    </subcellularLocation>
</comment>
<comment type="catalytic activity">
    <reaction evidence="6">
        <text>cytidine(1402) in 16S rRNA + S-adenosyl-L-methionine = 2'-O-methylcytidine(1402) in 16S rRNA + S-adenosyl-L-homocysteine + H(+)</text>
        <dbReference type="Rhea" id="RHEA:42924"/>
        <dbReference type="Rhea" id="RHEA-COMP:10285"/>
        <dbReference type="Rhea" id="RHEA-COMP:10286"/>
        <dbReference type="ChEBI" id="CHEBI:15378"/>
        <dbReference type="ChEBI" id="CHEBI:57856"/>
        <dbReference type="ChEBI" id="CHEBI:59789"/>
        <dbReference type="ChEBI" id="CHEBI:74495"/>
        <dbReference type="ChEBI" id="CHEBI:82748"/>
        <dbReference type="EC" id="2.1.1.198"/>
    </reaction>
</comment>
<dbReference type="InterPro" id="IPR018063">
    <property type="entry name" value="SAM_MeTrfase_RsmI_CS"/>
</dbReference>
<accession>A0A449B4P4</accession>
<dbReference type="Pfam" id="PF00590">
    <property type="entry name" value="TP_methylase"/>
    <property type="match status" value="1"/>
</dbReference>
<evidence type="ECO:0000259" key="7">
    <source>
        <dbReference type="Pfam" id="PF00590"/>
    </source>
</evidence>
<dbReference type="GO" id="GO:0070677">
    <property type="term" value="F:rRNA (cytosine-2'-O-)-methyltransferase activity"/>
    <property type="evidence" value="ECO:0007669"/>
    <property type="project" value="UniProtKB-UniRule"/>
</dbReference>
<name>A0A449B4P4_9BACT</name>
<comment type="function">
    <text evidence="6">Catalyzes the 2'-O-methylation of the ribose of cytidine 1402 (C1402) in 16S rRNA.</text>
</comment>
<evidence type="ECO:0000256" key="2">
    <source>
        <dbReference type="ARBA" id="ARBA00022552"/>
    </source>
</evidence>
<dbReference type="OrthoDB" id="9809084at2"/>
<proteinExistence type="inferred from homology"/>
<dbReference type="InterPro" id="IPR035996">
    <property type="entry name" value="4pyrrol_Methylase_sf"/>
</dbReference>
<evidence type="ECO:0000256" key="5">
    <source>
        <dbReference type="ARBA" id="ARBA00022691"/>
    </source>
</evidence>
<keyword evidence="5 6" id="KW-0949">S-adenosyl-L-methionine</keyword>
<keyword evidence="2 6" id="KW-0698">rRNA processing</keyword>
<dbReference type="Gene3D" id="3.30.950.10">
    <property type="entry name" value="Methyltransferase, Cobalt-precorrin-4 Transmethylase, Domain 2"/>
    <property type="match status" value="1"/>
</dbReference>
<dbReference type="CDD" id="cd11648">
    <property type="entry name" value="RsmI"/>
    <property type="match status" value="1"/>
</dbReference>